<dbReference type="InterPro" id="IPR029058">
    <property type="entry name" value="AB_hydrolase_fold"/>
</dbReference>
<keyword evidence="8" id="KW-1185">Reference proteome</keyword>
<dbReference type="Proteomes" id="UP000504631">
    <property type="component" value="Unplaced"/>
</dbReference>
<evidence type="ECO:0000256" key="5">
    <source>
        <dbReference type="ARBA" id="ARBA00023098"/>
    </source>
</evidence>
<dbReference type="InterPro" id="IPR006693">
    <property type="entry name" value="AB_hydrolase_lipase"/>
</dbReference>
<evidence type="ECO:0000256" key="6">
    <source>
        <dbReference type="ARBA" id="ARBA00023180"/>
    </source>
</evidence>
<dbReference type="KEGG" id="bvk:117236472"/>
<dbReference type="SUPFAM" id="SSF53474">
    <property type="entry name" value="alpha/beta-Hydrolases"/>
    <property type="match status" value="1"/>
</dbReference>
<dbReference type="AlphaFoldDB" id="A0A6J3KU29"/>
<evidence type="ECO:0000313" key="9">
    <source>
        <dbReference type="RefSeq" id="XP_033355359.1"/>
    </source>
</evidence>
<evidence type="ECO:0000256" key="1">
    <source>
        <dbReference type="ARBA" id="ARBA00010701"/>
    </source>
</evidence>
<name>A0A6J3KU29_9HYME</name>
<keyword evidence="2" id="KW-0732">Signal</keyword>
<gene>
    <name evidence="9" type="primary">LOC117236472</name>
</gene>
<keyword evidence="5" id="KW-0443">Lipid metabolism</keyword>
<accession>A0A6J3KU29</accession>
<sequence>MRYFVCTNTSGNDSLYKSMKQFELFEDVLPTMMFKISILCCALPVILGGSFTGQQHEPNHITNTASEFNVLTPKELAEKAGYIAETHRVVTEDRYILQLDRIVGSDKIPPSDDKIAVLFVHGVFDCSASWLLSGPEKSLGFILADWGYDVWLGNVRGNRYSQNHLDWTVSEPDFWMFSWHEIGVYDLPAMIDHILTQTKKEKIFIISHSQGGTSFFVMASERPEYQEKIIASFALGPAVFMSRTKSPLFHVLAPFSNDINLITDLIGMYEFKPSDKLIQMLGTIVCDKEALLQPICKNIVFLCAGFSKELNTTLLPVIVQYDPAGSSVRQIVHYGQLISSGKFRKFDYGLVGNMKRYGTIHPPDYNLANVKLPVYLHYSASDMYTDVQVRMLFIALLQFLLNSSSFSSLLISLQDLHQLYRALPNAQKLLVPSDSFGHIDFLWGKHVDAWVYNEILSLMETHKK</sequence>
<dbReference type="GO" id="GO:0016787">
    <property type="term" value="F:hydrolase activity"/>
    <property type="evidence" value="ECO:0007669"/>
    <property type="project" value="UniProtKB-KW"/>
</dbReference>
<comment type="similarity">
    <text evidence="1">Belongs to the AB hydrolase superfamily. Lipase family.</text>
</comment>
<keyword evidence="4" id="KW-0442">Lipid degradation</keyword>
<keyword evidence="6" id="KW-0325">Glycoprotein</keyword>
<dbReference type="RefSeq" id="XP_033355359.1">
    <property type="nucleotide sequence ID" value="XM_033499468.1"/>
</dbReference>
<dbReference type="Gene3D" id="3.40.50.1820">
    <property type="entry name" value="alpha/beta hydrolase"/>
    <property type="match status" value="1"/>
</dbReference>
<reference evidence="9" key="1">
    <citation type="submission" date="2025-08" db="UniProtKB">
        <authorList>
            <consortium name="RefSeq"/>
        </authorList>
    </citation>
    <scope>IDENTIFICATION</scope>
    <source>
        <tissue evidence="9">Muscle</tissue>
    </source>
</reference>
<protein>
    <submittedName>
        <fullName evidence="9">Lipase 3-like</fullName>
    </submittedName>
</protein>
<dbReference type="FunFam" id="3.40.50.1820:FF:000057">
    <property type="entry name" value="Lipase"/>
    <property type="match status" value="1"/>
</dbReference>
<evidence type="ECO:0000259" key="7">
    <source>
        <dbReference type="Pfam" id="PF04083"/>
    </source>
</evidence>
<dbReference type="PANTHER" id="PTHR11005">
    <property type="entry name" value="LYSOSOMAL ACID LIPASE-RELATED"/>
    <property type="match status" value="1"/>
</dbReference>
<evidence type="ECO:0000256" key="2">
    <source>
        <dbReference type="ARBA" id="ARBA00022729"/>
    </source>
</evidence>
<evidence type="ECO:0000256" key="3">
    <source>
        <dbReference type="ARBA" id="ARBA00022801"/>
    </source>
</evidence>
<dbReference type="Pfam" id="PF04083">
    <property type="entry name" value="Abhydro_lipase"/>
    <property type="match status" value="1"/>
</dbReference>
<keyword evidence="3" id="KW-0378">Hydrolase</keyword>
<evidence type="ECO:0000256" key="4">
    <source>
        <dbReference type="ARBA" id="ARBA00022963"/>
    </source>
</evidence>
<feature type="domain" description="Partial AB-hydrolase lipase" evidence="7">
    <location>
        <begin position="75"/>
        <end position="133"/>
    </location>
</feature>
<proteinExistence type="inferred from homology"/>
<dbReference type="GeneID" id="117236472"/>
<evidence type="ECO:0000313" key="8">
    <source>
        <dbReference type="Proteomes" id="UP000504631"/>
    </source>
</evidence>
<organism evidence="8 9">
    <name type="scientific">Bombus vosnesenskii</name>
    <dbReference type="NCBI Taxonomy" id="207650"/>
    <lineage>
        <taxon>Eukaryota</taxon>
        <taxon>Metazoa</taxon>
        <taxon>Ecdysozoa</taxon>
        <taxon>Arthropoda</taxon>
        <taxon>Hexapoda</taxon>
        <taxon>Insecta</taxon>
        <taxon>Pterygota</taxon>
        <taxon>Neoptera</taxon>
        <taxon>Endopterygota</taxon>
        <taxon>Hymenoptera</taxon>
        <taxon>Apocrita</taxon>
        <taxon>Aculeata</taxon>
        <taxon>Apoidea</taxon>
        <taxon>Anthophila</taxon>
        <taxon>Apidae</taxon>
        <taxon>Bombus</taxon>
        <taxon>Pyrobombus</taxon>
    </lineage>
</organism>
<dbReference type="GO" id="GO:0016042">
    <property type="term" value="P:lipid catabolic process"/>
    <property type="evidence" value="ECO:0007669"/>
    <property type="project" value="UniProtKB-KW"/>
</dbReference>